<comment type="caution">
    <text evidence="1">The sequence shown here is derived from an EMBL/GenBank/DDBJ whole genome shotgun (WGS) entry which is preliminary data.</text>
</comment>
<dbReference type="OrthoDB" id="489446at2"/>
<evidence type="ECO:0000313" key="1">
    <source>
        <dbReference type="EMBL" id="KIE11972.1"/>
    </source>
</evidence>
<reference evidence="1" key="1">
    <citation type="journal article" date="2015" name="Genome Announc.">
        <title>Draft Genome Sequence of Tolypothrix boutellei Strain VB521301.</title>
        <authorList>
            <person name="Chandrababunaidu M.M."/>
            <person name="Singh D."/>
            <person name="Sen D."/>
            <person name="Bhan S."/>
            <person name="Das S."/>
            <person name="Gupta A."/>
            <person name="Adhikary S.P."/>
            <person name="Tripathy S."/>
        </authorList>
    </citation>
    <scope>NUCLEOTIDE SEQUENCE</scope>
    <source>
        <strain evidence="1">VB521301</strain>
    </source>
</reference>
<dbReference type="AlphaFoldDB" id="A0A0C1NB76"/>
<dbReference type="EMBL" id="JHEG02000037">
    <property type="protein sequence ID" value="KIE11972.1"/>
    <property type="molecule type" value="Genomic_DNA"/>
</dbReference>
<name>A0A0C1NB76_9CYAN</name>
<proteinExistence type="predicted"/>
<protein>
    <submittedName>
        <fullName evidence="1">Uncharacterized protein</fullName>
    </submittedName>
</protein>
<accession>A0A0C1NB76</accession>
<organism evidence="1">
    <name type="scientific">Tolypothrix bouteillei VB521301</name>
    <dbReference type="NCBI Taxonomy" id="1479485"/>
    <lineage>
        <taxon>Bacteria</taxon>
        <taxon>Bacillati</taxon>
        <taxon>Cyanobacteriota</taxon>
        <taxon>Cyanophyceae</taxon>
        <taxon>Nostocales</taxon>
        <taxon>Tolypothrichaceae</taxon>
        <taxon>Tolypothrix</taxon>
    </lineage>
</organism>
<sequence length="235" mass="27716">MPPSTLLLTPEQSALISIYKEKWKKILVSSDIIDRSKAKANAILLYSFIRLPKPKIIFVDTPYIAIELILKECLDLFLRKYTTEQLHWSILWDVLSETWGGSVWSNLSYSNSPNILKKLTEKFYIESNFQIKEQGIYTIKTTNSHLTFSEEVFFYFQQLWEEVEFKIIMNLKNHTCCKLKTLIEQYFSSNQRLSDDEVFNLVDRNLWKILENHYSRCNGVWLPHLSIAALPYLLC</sequence>
<gene>
    <name evidence="1" type="ORF">DA73_0210065</name>
</gene>